<keyword evidence="4" id="KW-1185">Reference proteome</keyword>
<proteinExistence type="predicted"/>
<protein>
    <submittedName>
        <fullName evidence="3">Uncharacterized protein</fullName>
    </submittedName>
</protein>
<name>A0A9X0CWG9_9CNID</name>
<gene>
    <name evidence="3" type="ORF">OS493_037828</name>
</gene>
<accession>A0A9X0CWG9</accession>
<feature type="coiled-coil region" evidence="1">
    <location>
        <begin position="72"/>
        <end position="201"/>
    </location>
</feature>
<feature type="region of interest" description="Disordered" evidence="2">
    <location>
        <begin position="50"/>
        <end position="71"/>
    </location>
</feature>
<evidence type="ECO:0000256" key="2">
    <source>
        <dbReference type="SAM" id="MobiDB-lite"/>
    </source>
</evidence>
<keyword evidence="1" id="KW-0175">Coiled coil</keyword>
<organism evidence="3 4">
    <name type="scientific">Desmophyllum pertusum</name>
    <dbReference type="NCBI Taxonomy" id="174260"/>
    <lineage>
        <taxon>Eukaryota</taxon>
        <taxon>Metazoa</taxon>
        <taxon>Cnidaria</taxon>
        <taxon>Anthozoa</taxon>
        <taxon>Hexacorallia</taxon>
        <taxon>Scleractinia</taxon>
        <taxon>Caryophylliina</taxon>
        <taxon>Caryophylliidae</taxon>
        <taxon>Desmophyllum</taxon>
    </lineage>
</organism>
<sequence length="229" mass="26546">MLSDVELQNNSTFPPYIRWQLTHSALKGVATTPSSSSSLLIDPIGTNSTQHGSQCCNQQQMNQDEQREMPVEESGLTELERLQDEVKEKEERVKKLIAQLNCVCKISLDEVKEKDKNIEKVTSELNVLQDELKEQKDSVKKLTFELTLFQHNCKILRDEVKENKETIKKRNSKLNSLQQKYKILQDEAKENKETVKNITSEITYSNTIVKYSEMKLRKKEKKSRNLLLS</sequence>
<dbReference type="Proteomes" id="UP001163046">
    <property type="component" value="Unassembled WGS sequence"/>
</dbReference>
<feature type="compositionally biased region" description="Polar residues" evidence="2">
    <location>
        <begin position="50"/>
        <end position="63"/>
    </location>
</feature>
<dbReference type="EMBL" id="MU826427">
    <property type="protein sequence ID" value="KAJ7375959.1"/>
    <property type="molecule type" value="Genomic_DNA"/>
</dbReference>
<evidence type="ECO:0000313" key="3">
    <source>
        <dbReference type="EMBL" id="KAJ7375959.1"/>
    </source>
</evidence>
<evidence type="ECO:0000313" key="4">
    <source>
        <dbReference type="Proteomes" id="UP001163046"/>
    </source>
</evidence>
<evidence type="ECO:0000256" key="1">
    <source>
        <dbReference type="SAM" id="Coils"/>
    </source>
</evidence>
<reference evidence="3" key="1">
    <citation type="submission" date="2023-01" db="EMBL/GenBank/DDBJ databases">
        <title>Genome assembly of the deep-sea coral Lophelia pertusa.</title>
        <authorList>
            <person name="Herrera S."/>
            <person name="Cordes E."/>
        </authorList>
    </citation>
    <scope>NUCLEOTIDE SEQUENCE</scope>
    <source>
        <strain evidence="3">USNM1676648</strain>
        <tissue evidence="3">Polyp</tissue>
    </source>
</reference>
<comment type="caution">
    <text evidence="3">The sequence shown here is derived from an EMBL/GenBank/DDBJ whole genome shotgun (WGS) entry which is preliminary data.</text>
</comment>
<dbReference type="AlphaFoldDB" id="A0A9X0CWG9"/>